<sequence>MMQLPSPNSRLSQLGQETCPPVWLGSNLPPNWPISMLTSSTGNTDTTNTTAIGSPFSFSFSSYLTDTHLSYTGMRYEPTDDSLGSESPPRRVEISPPAASSTLLLLPSGPADASPASSPSGSCQPDQDSNSSSVGALAASQAAPRLHFCVKEPKAPAASLPETASGPVASPFGSMKMNPTPGDIVAAGPSLLSALFSSLPKPQTHRLPDQPTNLPAPCLGSQRIEPIAQLEVGNQLSPGQIYLPHPAELMLAATLASLQDHSARTNPAPLLLLPPPAAPATSQLPLHMPTQTASHVPLGAYSHHSSLIRPSDYAQTLLRQPESQSPLVGFSSPLGVAVAAQTPASTAA</sequence>
<evidence type="ECO:0000313" key="2">
    <source>
        <dbReference type="EMBL" id="VEL22312.1"/>
    </source>
</evidence>
<proteinExistence type="predicted"/>
<accession>A0A448WX30</accession>
<evidence type="ECO:0000256" key="1">
    <source>
        <dbReference type="SAM" id="MobiDB-lite"/>
    </source>
</evidence>
<dbReference type="EMBL" id="CAAALY010055713">
    <property type="protein sequence ID" value="VEL22312.1"/>
    <property type="molecule type" value="Genomic_DNA"/>
</dbReference>
<dbReference type="Proteomes" id="UP000784294">
    <property type="component" value="Unassembled WGS sequence"/>
</dbReference>
<evidence type="ECO:0000313" key="3">
    <source>
        <dbReference type="Proteomes" id="UP000784294"/>
    </source>
</evidence>
<gene>
    <name evidence="2" type="ORF">PXEA_LOCUS15752</name>
</gene>
<feature type="region of interest" description="Disordered" evidence="1">
    <location>
        <begin position="101"/>
        <end position="137"/>
    </location>
</feature>
<keyword evidence="3" id="KW-1185">Reference proteome</keyword>
<organism evidence="2 3">
    <name type="scientific">Protopolystoma xenopodis</name>
    <dbReference type="NCBI Taxonomy" id="117903"/>
    <lineage>
        <taxon>Eukaryota</taxon>
        <taxon>Metazoa</taxon>
        <taxon>Spiralia</taxon>
        <taxon>Lophotrochozoa</taxon>
        <taxon>Platyhelminthes</taxon>
        <taxon>Monogenea</taxon>
        <taxon>Polyopisthocotylea</taxon>
        <taxon>Polystomatidea</taxon>
        <taxon>Polystomatidae</taxon>
        <taxon>Protopolystoma</taxon>
    </lineage>
</organism>
<feature type="compositionally biased region" description="Low complexity" evidence="1">
    <location>
        <begin position="101"/>
        <end position="122"/>
    </location>
</feature>
<reference evidence="2" key="1">
    <citation type="submission" date="2018-11" db="EMBL/GenBank/DDBJ databases">
        <authorList>
            <consortium name="Pathogen Informatics"/>
        </authorList>
    </citation>
    <scope>NUCLEOTIDE SEQUENCE</scope>
</reference>
<protein>
    <submittedName>
        <fullName evidence="2">Uncharacterized protein</fullName>
    </submittedName>
</protein>
<feature type="non-terminal residue" evidence="2">
    <location>
        <position position="348"/>
    </location>
</feature>
<feature type="compositionally biased region" description="Polar residues" evidence="1">
    <location>
        <begin position="123"/>
        <end position="134"/>
    </location>
</feature>
<name>A0A448WX30_9PLAT</name>
<dbReference type="AlphaFoldDB" id="A0A448WX30"/>
<comment type="caution">
    <text evidence="2">The sequence shown here is derived from an EMBL/GenBank/DDBJ whole genome shotgun (WGS) entry which is preliminary data.</text>
</comment>